<dbReference type="AlphaFoldDB" id="A0AA36HLK2"/>
<keyword evidence="4" id="KW-1185">Reference proteome</keyword>
<evidence type="ECO:0000313" key="4">
    <source>
        <dbReference type="Proteomes" id="UP001178507"/>
    </source>
</evidence>
<feature type="chain" id="PRO_5041307153" evidence="2">
    <location>
        <begin position="17"/>
        <end position="390"/>
    </location>
</feature>
<evidence type="ECO:0000256" key="1">
    <source>
        <dbReference type="SAM" id="MobiDB-lite"/>
    </source>
</evidence>
<keyword evidence="2" id="KW-0732">Signal</keyword>
<feature type="signal peptide" evidence="2">
    <location>
        <begin position="1"/>
        <end position="16"/>
    </location>
</feature>
<dbReference type="EMBL" id="CAUJNA010000069">
    <property type="protein sequence ID" value="CAJ1371333.1"/>
    <property type="molecule type" value="Genomic_DNA"/>
</dbReference>
<organism evidence="3 4">
    <name type="scientific">Effrenium voratum</name>
    <dbReference type="NCBI Taxonomy" id="2562239"/>
    <lineage>
        <taxon>Eukaryota</taxon>
        <taxon>Sar</taxon>
        <taxon>Alveolata</taxon>
        <taxon>Dinophyceae</taxon>
        <taxon>Suessiales</taxon>
        <taxon>Symbiodiniaceae</taxon>
        <taxon>Effrenium</taxon>
    </lineage>
</organism>
<sequence length="390" mass="43158">MLRLAALFRLAALAENAPRAQRGGKDVSRRRIGDCDLQLLLTLHRQVEPVVSEITEIHFNFTSGRHVEVTEIISMFQVDRICRSVMSVVESLRQTVGWLVCPFHFDDHSEELPEHLWPSKFLRQYFADVRMLARSGGTEVYTPEMVDEVSSAWASSEQELSALVLRLEHWSHESRRNGGRMKAETFSSVEVLIQRFMAMAVDFVRSLAEDMNAMFRAPNYVSREMTPGGAADTMESRDQESPVTVDIFSKDLSLKPEFLALLKDLPTPLIQPPGAMPQSSSMAVPQSGSYVMSSPYQQYQPQYQPYAAAPAPVNHAQGKWFAPGEALPPGFVAMAHPEGVLEPQAHHAVSEAVKAAKGMATDTMDAAVKAGSSMVSSKKKSKKKKSSGCC</sequence>
<evidence type="ECO:0000256" key="2">
    <source>
        <dbReference type="SAM" id="SignalP"/>
    </source>
</evidence>
<dbReference type="Proteomes" id="UP001178507">
    <property type="component" value="Unassembled WGS sequence"/>
</dbReference>
<gene>
    <name evidence="3" type="ORF">EVOR1521_LOCUS1655</name>
</gene>
<evidence type="ECO:0000313" key="3">
    <source>
        <dbReference type="EMBL" id="CAJ1371333.1"/>
    </source>
</evidence>
<feature type="region of interest" description="Disordered" evidence="1">
    <location>
        <begin position="369"/>
        <end position="390"/>
    </location>
</feature>
<feature type="compositionally biased region" description="Basic residues" evidence="1">
    <location>
        <begin position="377"/>
        <end position="390"/>
    </location>
</feature>
<protein>
    <submittedName>
        <fullName evidence="3">Uncharacterized protein</fullName>
    </submittedName>
</protein>
<name>A0AA36HLK2_9DINO</name>
<proteinExistence type="predicted"/>
<comment type="caution">
    <text evidence="3">The sequence shown here is derived from an EMBL/GenBank/DDBJ whole genome shotgun (WGS) entry which is preliminary data.</text>
</comment>
<accession>A0AA36HLK2</accession>
<reference evidence="3" key="1">
    <citation type="submission" date="2023-08" db="EMBL/GenBank/DDBJ databases">
        <authorList>
            <person name="Chen Y."/>
            <person name="Shah S."/>
            <person name="Dougan E. K."/>
            <person name="Thang M."/>
            <person name="Chan C."/>
        </authorList>
    </citation>
    <scope>NUCLEOTIDE SEQUENCE</scope>
</reference>